<comment type="caution">
    <text evidence="2">The sequence shown here is derived from an EMBL/GenBank/DDBJ whole genome shotgun (WGS) entry which is preliminary data.</text>
</comment>
<name>A0ABY2Q6F1_9HYPH</name>
<feature type="transmembrane region" description="Helical" evidence="1">
    <location>
        <begin position="12"/>
        <end position="30"/>
    </location>
</feature>
<evidence type="ECO:0000256" key="1">
    <source>
        <dbReference type="SAM" id="Phobius"/>
    </source>
</evidence>
<dbReference type="Pfam" id="PF19602">
    <property type="entry name" value="DUF6107"/>
    <property type="match status" value="1"/>
</dbReference>
<evidence type="ECO:0000313" key="3">
    <source>
        <dbReference type="Proteomes" id="UP000306441"/>
    </source>
</evidence>
<sequence>MNDMSQTAWLWLAKAGGAVAGSAISLAYMLPHGRREAAARFAVGVVCGMVFGGTAGLKVASKLEIETAIGPTELMLMGSAVASLCAWWALGFVVRAFQQNGIGSLFGKKNQENADDR</sequence>
<keyword evidence="1" id="KW-1133">Transmembrane helix</keyword>
<dbReference type="Proteomes" id="UP000306441">
    <property type="component" value="Unassembled WGS sequence"/>
</dbReference>
<dbReference type="RefSeq" id="WP_136357925.1">
    <property type="nucleotide sequence ID" value="NZ_SSNY01000007.1"/>
</dbReference>
<feature type="transmembrane region" description="Helical" evidence="1">
    <location>
        <begin position="37"/>
        <end position="55"/>
    </location>
</feature>
<evidence type="ECO:0000313" key="2">
    <source>
        <dbReference type="EMBL" id="THF56664.1"/>
    </source>
</evidence>
<keyword evidence="3" id="KW-1185">Reference proteome</keyword>
<gene>
    <name evidence="2" type="ORF">E6C48_13230</name>
</gene>
<organism evidence="2 3">
    <name type="scientific">Ollibium composti</name>
    <dbReference type="NCBI Taxonomy" id="2675109"/>
    <lineage>
        <taxon>Bacteria</taxon>
        <taxon>Pseudomonadati</taxon>
        <taxon>Pseudomonadota</taxon>
        <taxon>Alphaproteobacteria</taxon>
        <taxon>Hyphomicrobiales</taxon>
        <taxon>Phyllobacteriaceae</taxon>
        <taxon>Ollibium</taxon>
    </lineage>
</organism>
<reference evidence="2 3" key="1">
    <citation type="submission" date="2019-04" db="EMBL/GenBank/DDBJ databases">
        <title>Mesorhizobium composti sp. nov., isolated from compost.</title>
        <authorList>
            <person name="Lin S.-Y."/>
            <person name="Hameed A."/>
            <person name="Hsieh Y.-T."/>
            <person name="Young C.-C."/>
        </authorList>
    </citation>
    <scope>NUCLEOTIDE SEQUENCE [LARGE SCALE GENOMIC DNA]</scope>
    <source>
        <strain evidence="2 3">CC-YTH430</strain>
    </source>
</reference>
<proteinExistence type="predicted"/>
<accession>A0ABY2Q6F1</accession>
<keyword evidence="1" id="KW-0472">Membrane</keyword>
<dbReference type="EMBL" id="SSNY01000007">
    <property type="protein sequence ID" value="THF56664.1"/>
    <property type="molecule type" value="Genomic_DNA"/>
</dbReference>
<keyword evidence="1" id="KW-0812">Transmembrane</keyword>
<protein>
    <submittedName>
        <fullName evidence="2">Uncharacterized protein</fullName>
    </submittedName>
</protein>
<dbReference type="InterPro" id="IPR046089">
    <property type="entry name" value="DUF6107"/>
</dbReference>
<feature type="transmembrane region" description="Helical" evidence="1">
    <location>
        <begin position="75"/>
        <end position="97"/>
    </location>
</feature>